<accession>A0AAU7CW69</accession>
<dbReference type="RefSeq" id="WP_348266770.1">
    <property type="nucleotide sequence ID" value="NZ_CP121194.1"/>
</dbReference>
<sequence>MQKTFTAQKNLTFIALCLVHYAALRDMMRCVTEEADMNPTRKLCVLMLLCASSGLVAQSSDASKPAANAVEKKADRKASQDEVPRRSKLSEHDKSTMLYDKAPAAAAPAAAAPAPAAPATAAASPRPYTAQSSGDDGAENTTPVPVGTTPPTPKQDTK</sequence>
<proteinExistence type="predicted"/>
<dbReference type="EMBL" id="CP121195">
    <property type="protein sequence ID" value="XBH12546.1"/>
    <property type="molecule type" value="Genomic_DNA"/>
</dbReference>
<feature type="compositionally biased region" description="Low complexity" evidence="1">
    <location>
        <begin position="102"/>
        <end position="123"/>
    </location>
</feature>
<organism evidence="2">
    <name type="scientific">Edaphobacter paludis</name>
    <dbReference type="NCBI Taxonomy" id="3035702"/>
    <lineage>
        <taxon>Bacteria</taxon>
        <taxon>Pseudomonadati</taxon>
        <taxon>Acidobacteriota</taxon>
        <taxon>Terriglobia</taxon>
        <taxon>Terriglobales</taxon>
        <taxon>Acidobacteriaceae</taxon>
        <taxon>Edaphobacter</taxon>
    </lineage>
</organism>
<reference evidence="2" key="1">
    <citation type="submission" date="2023-03" db="EMBL/GenBank/DDBJ databases">
        <title>Edaphobacter sp.</title>
        <authorList>
            <person name="Huber K.J."/>
            <person name="Papendorf J."/>
            <person name="Pilke C."/>
            <person name="Bunk B."/>
            <person name="Sproeer C."/>
            <person name="Pester M."/>
        </authorList>
    </citation>
    <scope>NUCLEOTIDE SEQUENCE</scope>
    <source>
        <strain evidence="2">DSM 109919</strain>
        <strain evidence="3">DSM 109920</strain>
    </source>
</reference>
<feature type="compositionally biased region" description="Pro residues" evidence="1">
    <location>
        <begin position="148"/>
        <end position="158"/>
    </location>
</feature>
<evidence type="ECO:0000256" key="1">
    <source>
        <dbReference type="SAM" id="MobiDB-lite"/>
    </source>
</evidence>
<accession>A0AAU7D539</accession>
<dbReference type="AlphaFoldDB" id="A0AAU7CW69"/>
<evidence type="ECO:0000313" key="3">
    <source>
        <dbReference type="EMBL" id="XBH12546.1"/>
    </source>
</evidence>
<feature type="region of interest" description="Disordered" evidence="1">
    <location>
        <begin position="57"/>
        <end position="158"/>
    </location>
</feature>
<gene>
    <name evidence="2" type="ORF">P4G45_12285</name>
    <name evidence="3" type="ORF">P8936_12700</name>
</gene>
<evidence type="ECO:0000313" key="2">
    <source>
        <dbReference type="EMBL" id="XBH09258.1"/>
    </source>
</evidence>
<dbReference type="EMBL" id="CP121194">
    <property type="protein sequence ID" value="XBH09258.1"/>
    <property type="molecule type" value="Genomic_DNA"/>
</dbReference>
<dbReference type="KEGG" id="epl:P4G45_12285"/>
<name>A0AAU7CW69_9BACT</name>
<feature type="compositionally biased region" description="Basic and acidic residues" evidence="1">
    <location>
        <begin position="70"/>
        <end position="95"/>
    </location>
</feature>
<protein>
    <submittedName>
        <fullName evidence="2">Uncharacterized protein</fullName>
    </submittedName>
</protein>